<dbReference type="GO" id="GO:0006511">
    <property type="term" value="P:ubiquitin-dependent protein catabolic process"/>
    <property type="evidence" value="ECO:0007669"/>
    <property type="project" value="InterPro"/>
</dbReference>
<accession>A0AAD8HB14</accession>
<evidence type="ECO:0000256" key="1">
    <source>
        <dbReference type="ARBA" id="ARBA00004906"/>
    </source>
</evidence>
<evidence type="ECO:0000313" key="7">
    <source>
        <dbReference type="Proteomes" id="UP001237642"/>
    </source>
</evidence>
<evidence type="ECO:0000256" key="3">
    <source>
        <dbReference type="ARBA" id="ARBA00022786"/>
    </source>
</evidence>
<dbReference type="Gene3D" id="3.30.710.10">
    <property type="entry name" value="Potassium Channel Kv1.1, Chain A"/>
    <property type="match status" value="1"/>
</dbReference>
<comment type="pathway">
    <text evidence="1">Protein modification; protein ubiquitination.</text>
</comment>
<evidence type="ECO:0000259" key="5">
    <source>
        <dbReference type="Pfam" id="PF01466"/>
    </source>
</evidence>
<reference evidence="6" key="2">
    <citation type="submission" date="2023-05" db="EMBL/GenBank/DDBJ databases">
        <authorList>
            <person name="Schelkunov M.I."/>
        </authorList>
    </citation>
    <scope>NUCLEOTIDE SEQUENCE</scope>
    <source>
        <strain evidence="6">Hsosn_3</strain>
        <tissue evidence="6">Leaf</tissue>
    </source>
</reference>
<dbReference type="EMBL" id="JAUIZM010000009">
    <property type="protein sequence ID" value="KAK1364372.1"/>
    <property type="molecule type" value="Genomic_DNA"/>
</dbReference>
<dbReference type="InterPro" id="IPR016072">
    <property type="entry name" value="Skp1_comp_dimer"/>
</dbReference>
<sequence>MSHLSMKSYIWLQTSDGTVQEVEQAVALLCPYIYHEKRTGVGSSKNNPISLSPRVKPTSLSLIFDYCRFHRVPGRSNKERKTFDENFLRKDTSDLCELVNAAHYLQLRPLYEKICQAIARKIEDESPEEIRRLFNFPDDLTEEEKLEPWKNAPDDSRIRLLNRLYAKKQKELKEVETMKKLEAEVEAQDHQDNRSVDDLVLFINGDGDCKGRRASKKKRKIRNKKEGRKNAPSNRPFSNEPYLLNDVIENHDKANHHDLHCDLDSNTSDASYHSVRSRSSLSDTFYLLNTLDDSFNFEDEFDDGDIDPTWKEKTDREVEDFARRINLSLRDRMQEIYNSSQESRLIPVSFEENRYCMKDQK</sequence>
<dbReference type="InterPro" id="IPR001232">
    <property type="entry name" value="SKP1-like"/>
</dbReference>
<dbReference type="SUPFAM" id="SSF81382">
    <property type="entry name" value="Skp1 dimerisation domain-like"/>
    <property type="match status" value="1"/>
</dbReference>
<comment type="caution">
    <text evidence="6">The sequence shown here is derived from an EMBL/GenBank/DDBJ whole genome shotgun (WGS) entry which is preliminary data.</text>
</comment>
<evidence type="ECO:0000313" key="6">
    <source>
        <dbReference type="EMBL" id="KAK1364372.1"/>
    </source>
</evidence>
<dbReference type="InterPro" id="IPR016897">
    <property type="entry name" value="SKP1"/>
</dbReference>
<keyword evidence="6" id="KW-0436">Ligase</keyword>
<gene>
    <name evidence="6" type="ORF">POM88_039933</name>
</gene>
<dbReference type="GO" id="GO:0009867">
    <property type="term" value="P:jasmonic acid mediated signaling pathway"/>
    <property type="evidence" value="ECO:0007669"/>
    <property type="project" value="UniProtKB-ARBA"/>
</dbReference>
<comment type="similarity">
    <text evidence="2">Belongs to the SKP1 family.</text>
</comment>
<dbReference type="PANTHER" id="PTHR11165">
    <property type="entry name" value="SKP1"/>
    <property type="match status" value="1"/>
</dbReference>
<dbReference type="Proteomes" id="UP001237642">
    <property type="component" value="Unassembled WGS sequence"/>
</dbReference>
<dbReference type="SMART" id="SM00512">
    <property type="entry name" value="Skp1"/>
    <property type="match status" value="1"/>
</dbReference>
<dbReference type="InterPro" id="IPR011333">
    <property type="entry name" value="SKP1/BTB/POZ_sf"/>
</dbReference>
<name>A0AAD8HB14_9APIA</name>
<dbReference type="Pfam" id="PF01466">
    <property type="entry name" value="Skp1"/>
    <property type="match status" value="1"/>
</dbReference>
<proteinExistence type="inferred from homology"/>
<evidence type="ECO:0000256" key="4">
    <source>
        <dbReference type="SAM" id="MobiDB-lite"/>
    </source>
</evidence>
<reference evidence="6" key="1">
    <citation type="submission" date="2023-02" db="EMBL/GenBank/DDBJ databases">
        <title>Genome of toxic invasive species Heracleum sosnowskyi carries increased number of genes despite the absence of recent whole-genome duplications.</title>
        <authorList>
            <person name="Schelkunov M."/>
            <person name="Shtratnikova V."/>
            <person name="Makarenko M."/>
            <person name="Klepikova A."/>
            <person name="Omelchenko D."/>
            <person name="Novikova G."/>
            <person name="Obukhova E."/>
            <person name="Bogdanov V."/>
            <person name="Penin A."/>
            <person name="Logacheva M."/>
        </authorList>
    </citation>
    <scope>NUCLEOTIDE SEQUENCE</scope>
    <source>
        <strain evidence="6">Hsosn_3</strain>
        <tissue evidence="6">Leaf</tissue>
    </source>
</reference>
<evidence type="ECO:0000256" key="2">
    <source>
        <dbReference type="ARBA" id="ARBA00009993"/>
    </source>
</evidence>
<keyword evidence="7" id="KW-1185">Reference proteome</keyword>
<feature type="region of interest" description="Disordered" evidence="4">
    <location>
        <begin position="210"/>
        <end position="241"/>
    </location>
</feature>
<feature type="domain" description="SKP1 component dimerisation" evidence="5">
    <location>
        <begin position="109"/>
        <end position="145"/>
    </location>
</feature>
<feature type="compositionally biased region" description="Basic residues" evidence="4">
    <location>
        <begin position="212"/>
        <end position="227"/>
    </location>
</feature>
<dbReference type="AlphaFoldDB" id="A0AAD8HB14"/>
<dbReference type="GO" id="GO:0016874">
    <property type="term" value="F:ligase activity"/>
    <property type="evidence" value="ECO:0007669"/>
    <property type="project" value="UniProtKB-KW"/>
</dbReference>
<protein>
    <submittedName>
        <fullName evidence="6">Ubiquitin-protein ligase</fullName>
    </submittedName>
</protein>
<dbReference type="InterPro" id="IPR036296">
    <property type="entry name" value="SKP1-like_dim_sf"/>
</dbReference>
<keyword evidence="3" id="KW-0833">Ubl conjugation pathway</keyword>
<organism evidence="6 7">
    <name type="scientific">Heracleum sosnowskyi</name>
    <dbReference type="NCBI Taxonomy" id="360622"/>
    <lineage>
        <taxon>Eukaryota</taxon>
        <taxon>Viridiplantae</taxon>
        <taxon>Streptophyta</taxon>
        <taxon>Embryophyta</taxon>
        <taxon>Tracheophyta</taxon>
        <taxon>Spermatophyta</taxon>
        <taxon>Magnoliopsida</taxon>
        <taxon>eudicotyledons</taxon>
        <taxon>Gunneridae</taxon>
        <taxon>Pentapetalae</taxon>
        <taxon>asterids</taxon>
        <taxon>campanulids</taxon>
        <taxon>Apiales</taxon>
        <taxon>Apiaceae</taxon>
        <taxon>Apioideae</taxon>
        <taxon>apioid superclade</taxon>
        <taxon>Tordylieae</taxon>
        <taxon>Tordyliinae</taxon>
        <taxon>Heracleum</taxon>
    </lineage>
</organism>
<dbReference type="SUPFAM" id="SSF54695">
    <property type="entry name" value="POZ domain"/>
    <property type="match status" value="1"/>
</dbReference>